<dbReference type="Proteomes" id="UP000308652">
    <property type="component" value="Unassembled WGS sequence"/>
</dbReference>
<organism evidence="2 3">
    <name type="scientific">Crucibulum laeve</name>
    <dbReference type="NCBI Taxonomy" id="68775"/>
    <lineage>
        <taxon>Eukaryota</taxon>
        <taxon>Fungi</taxon>
        <taxon>Dikarya</taxon>
        <taxon>Basidiomycota</taxon>
        <taxon>Agaricomycotina</taxon>
        <taxon>Agaricomycetes</taxon>
        <taxon>Agaricomycetidae</taxon>
        <taxon>Agaricales</taxon>
        <taxon>Agaricineae</taxon>
        <taxon>Nidulariaceae</taxon>
        <taxon>Crucibulum</taxon>
    </lineage>
</organism>
<evidence type="ECO:0000313" key="3">
    <source>
        <dbReference type="Proteomes" id="UP000308652"/>
    </source>
</evidence>
<proteinExistence type="predicted"/>
<feature type="transmembrane region" description="Helical" evidence="1">
    <location>
        <begin position="191"/>
        <end position="216"/>
    </location>
</feature>
<evidence type="ECO:0000256" key="1">
    <source>
        <dbReference type="SAM" id="Phobius"/>
    </source>
</evidence>
<feature type="transmembrane region" description="Helical" evidence="1">
    <location>
        <begin position="29"/>
        <end position="51"/>
    </location>
</feature>
<evidence type="ECO:0000313" key="2">
    <source>
        <dbReference type="EMBL" id="TFK31358.1"/>
    </source>
</evidence>
<accession>A0A5C3LEV9</accession>
<sequence length="286" mass="31480">MFGGIYLVVFPLCIFLTRKGWTGSQRNHWIIISAMTLQFILSTIFAVIQIIRGFQTFVDSSGLQLASLLYWSHAAQPLEAIEDISCFTSVLIGDAIILWRLHVVWEQNLFVCILPSVCLFASGVCGYVVNGLFSGSFIYKGSAVFPAILWGVSLAIQLFSSVLISWRIYSIGISPQTKKGLMSEGCAHLQAIVWIIVESGTIYTCTLIAVIILYGLNMQSAALIMGGAVHLCGMLPALTVARVGFRRWKESDQWVKRPMTLSALVFASAESRRTQLNNSLSVAEQA</sequence>
<protein>
    <submittedName>
        <fullName evidence="2">Uncharacterized protein</fullName>
    </submittedName>
</protein>
<keyword evidence="3" id="KW-1185">Reference proteome</keyword>
<keyword evidence="1" id="KW-0472">Membrane</keyword>
<feature type="transmembrane region" description="Helical" evidence="1">
    <location>
        <begin position="109"/>
        <end position="129"/>
    </location>
</feature>
<reference evidence="2 3" key="1">
    <citation type="journal article" date="2019" name="Nat. Ecol. Evol.">
        <title>Megaphylogeny resolves global patterns of mushroom evolution.</title>
        <authorList>
            <person name="Varga T."/>
            <person name="Krizsan K."/>
            <person name="Foldi C."/>
            <person name="Dima B."/>
            <person name="Sanchez-Garcia M."/>
            <person name="Sanchez-Ramirez S."/>
            <person name="Szollosi G.J."/>
            <person name="Szarkandi J.G."/>
            <person name="Papp V."/>
            <person name="Albert L."/>
            <person name="Andreopoulos W."/>
            <person name="Angelini C."/>
            <person name="Antonin V."/>
            <person name="Barry K.W."/>
            <person name="Bougher N.L."/>
            <person name="Buchanan P."/>
            <person name="Buyck B."/>
            <person name="Bense V."/>
            <person name="Catcheside P."/>
            <person name="Chovatia M."/>
            <person name="Cooper J."/>
            <person name="Damon W."/>
            <person name="Desjardin D."/>
            <person name="Finy P."/>
            <person name="Geml J."/>
            <person name="Haridas S."/>
            <person name="Hughes K."/>
            <person name="Justo A."/>
            <person name="Karasinski D."/>
            <person name="Kautmanova I."/>
            <person name="Kiss B."/>
            <person name="Kocsube S."/>
            <person name="Kotiranta H."/>
            <person name="LaButti K.M."/>
            <person name="Lechner B.E."/>
            <person name="Liimatainen K."/>
            <person name="Lipzen A."/>
            <person name="Lukacs Z."/>
            <person name="Mihaltcheva S."/>
            <person name="Morgado L.N."/>
            <person name="Niskanen T."/>
            <person name="Noordeloos M.E."/>
            <person name="Ohm R.A."/>
            <person name="Ortiz-Santana B."/>
            <person name="Ovrebo C."/>
            <person name="Racz N."/>
            <person name="Riley R."/>
            <person name="Savchenko A."/>
            <person name="Shiryaev A."/>
            <person name="Soop K."/>
            <person name="Spirin V."/>
            <person name="Szebenyi C."/>
            <person name="Tomsovsky M."/>
            <person name="Tulloss R.E."/>
            <person name="Uehling J."/>
            <person name="Grigoriev I.V."/>
            <person name="Vagvolgyi C."/>
            <person name="Papp T."/>
            <person name="Martin F.M."/>
            <person name="Miettinen O."/>
            <person name="Hibbett D.S."/>
            <person name="Nagy L.G."/>
        </authorList>
    </citation>
    <scope>NUCLEOTIDE SEQUENCE [LARGE SCALE GENOMIC DNA]</scope>
    <source>
        <strain evidence="2 3">CBS 166.37</strain>
    </source>
</reference>
<keyword evidence="1" id="KW-1133">Transmembrane helix</keyword>
<dbReference type="OrthoDB" id="3186354at2759"/>
<dbReference type="AlphaFoldDB" id="A0A5C3LEV9"/>
<feature type="transmembrane region" description="Helical" evidence="1">
    <location>
        <begin position="222"/>
        <end position="241"/>
    </location>
</feature>
<name>A0A5C3LEV9_9AGAR</name>
<keyword evidence="1" id="KW-0812">Transmembrane</keyword>
<dbReference type="EMBL" id="ML213770">
    <property type="protein sequence ID" value="TFK31358.1"/>
    <property type="molecule type" value="Genomic_DNA"/>
</dbReference>
<feature type="transmembrane region" description="Helical" evidence="1">
    <location>
        <begin position="149"/>
        <end position="170"/>
    </location>
</feature>
<gene>
    <name evidence="2" type="ORF">BDQ12DRAFT_153473</name>
</gene>